<sequence>MTTGRLRETFALLLREKHVQAATLSTDAERAIRRRIAVRWAGFIAVLVLAGTLGTTAAAGAYGGRGGAHNASHSPIPTPTIGFAAATFPLGGGPDFVPASSGLKCGDPAPPPHSVGNDLKLEVTPSDSTVVSLPGSDQAAVPAVNAVISHLTNKRIGTVSTSGIDILVVQDGIIKGMLDGEGTQLATALSSSSRSDWPSLLVAERTHCPNEPPSNNSGVAPGTYQLVAIGRVFSTPESVALSQTLGSSWYLDAGTQTDPHGVYLPGSYDCHGLELSRSTVRACLPDITKDAVVDPKAGTVTVLYKTTQLVDAFSTVLVSEPLTATLVSGATLGWGNSGRRDGFGSFNSLASVTCGAKGSGMALGVDAKYHVETTYATVPLNAEQDGAGLPGTVFATDAPDGSTVELLPGARLVFLNDFTYVSLEGAATATLSTVVAWAPVTGAGAVTADRFVGPQQTTFTAGPATACQAGQADLTLNTVHTVIVGQWRITAPDGTVTTVEAASGRN</sequence>
<dbReference type="EMBL" id="JACBZO010000001">
    <property type="protein sequence ID" value="NYI40277.1"/>
    <property type="molecule type" value="Genomic_DNA"/>
</dbReference>
<keyword evidence="1" id="KW-0812">Transmembrane</keyword>
<accession>A0A7Z0CJ21</accession>
<evidence type="ECO:0000256" key="1">
    <source>
        <dbReference type="SAM" id="Phobius"/>
    </source>
</evidence>
<organism evidence="2 3">
    <name type="scientific">Demequina lutea</name>
    <dbReference type="NCBI Taxonomy" id="431489"/>
    <lineage>
        <taxon>Bacteria</taxon>
        <taxon>Bacillati</taxon>
        <taxon>Actinomycetota</taxon>
        <taxon>Actinomycetes</taxon>
        <taxon>Micrococcales</taxon>
        <taxon>Demequinaceae</taxon>
        <taxon>Demequina</taxon>
    </lineage>
</organism>
<dbReference type="AlphaFoldDB" id="A0A7Z0CJ21"/>
<keyword evidence="3" id="KW-1185">Reference proteome</keyword>
<dbReference type="OrthoDB" id="3268959at2"/>
<dbReference type="Proteomes" id="UP000547973">
    <property type="component" value="Unassembled WGS sequence"/>
</dbReference>
<proteinExistence type="predicted"/>
<evidence type="ECO:0000313" key="3">
    <source>
        <dbReference type="Proteomes" id="UP000547973"/>
    </source>
</evidence>
<keyword evidence="1" id="KW-1133">Transmembrane helix</keyword>
<evidence type="ECO:0000313" key="2">
    <source>
        <dbReference type="EMBL" id="NYI40277.1"/>
    </source>
</evidence>
<comment type="caution">
    <text evidence="2">The sequence shown here is derived from an EMBL/GenBank/DDBJ whole genome shotgun (WGS) entry which is preliminary data.</text>
</comment>
<name>A0A7Z0CJ21_9MICO</name>
<reference evidence="2 3" key="1">
    <citation type="submission" date="2020-07" db="EMBL/GenBank/DDBJ databases">
        <title>Sequencing the genomes of 1000 actinobacteria strains.</title>
        <authorList>
            <person name="Klenk H.-P."/>
        </authorList>
    </citation>
    <scope>NUCLEOTIDE SEQUENCE [LARGE SCALE GENOMIC DNA]</scope>
    <source>
        <strain evidence="2 3">DSM 19970</strain>
    </source>
</reference>
<gene>
    <name evidence="2" type="ORF">BKA03_000396</name>
</gene>
<protein>
    <submittedName>
        <fullName evidence="2">Uncharacterized protein</fullName>
    </submittedName>
</protein>
<feature type="transmembrane region" description="Helical" evidence="1">
    <location>
        <begin position="40"/>
        <end position="62"/>
    </location>
</feature>
<dbReference type="RefSeq" id="WP_062074745.1">
    <property type="nucleotide sequence ID" value="NZ_BBRC01000004.1"/>
</dbReference>
<keyword evidence="1" id="KW-0472">Membrane</keyword>